<feature type="compositionally biased region" description="Basic and acidic residues" evidence="2">
    <location>
        <begin position="536"/>
        <end position="545"/>
    </location>
</feature>
<dbReference type="InParanoid" id="A0A165EDU4"/>
<proteinExistence type="predicted"/>
<reference evidence="3 4" key="1">
    <citation type="journal article" date="2016" name="Mol. Biol. Evol.">
        <title>Comparative Genomics of Early-Diverging Mushroom-Forming Fungi Provides Insights into the Origins of Lignocellulose Decay Capabilities.</title>
        <authorList>
            <person name="Nagy L.G."/>
            <person name="Riley R."/>
            <person name="Tritt A."/>
            <person name="Adam C."/>
            <person name="Daum C."/>
            <person name="Floudas D."/>
            <person name="Sun H."/>
            <person name="Yadav J.S."/>
            <person name="Pangilinan J."/>
            <person name="Larsson K.H."/>
            <person name="Matsuura K."/>
            <person name="Barry K."/>
            <person name="Labutti K."/>
            <person name="Kuo R."/>
            <person name="Ohm R.A."/>
            <person name="Bhattacharya S.S."/>
            <person name="Shirouzu T."/>
            <person name="Yoshinaga Y."/>
            <person name="Martin F.M."/>
            <person name="Grigoriev I.V."/>
            <person name="Hibbett D.S."/>
        </authorList>
    </citation>
    <scope>NUCLEOTIDE SEQUENCE [LARGE SCALE GENOMIC DNA]</scope>
    <source>
        <strain evidence="3 4">93-53</strain>
    </source>
</reference>
<feature type="region of interest" description="Disordered" evidence="2">
    <location>
        <begin position="511"/>
        <end position="600"/>
    </location>
</feature>
<name>A0A165EDU4_9APHY</name>
<dbReference type="GeneID" id="63829556"/>
<evidence type="ECO:0000313" key="4">
    <source>
        <dbReference type="Proteomes" id="UP000076871"/>
    </source>
</evidence>
<protein>
    <submittedName>
        <fullName evidence="3">Uncharacterized protein</fullName>
    </submittedName>
</protein>
<evidence type="ECO:0000313" key="3">
    <source>
        <dbReference type="EMBL" id="KZT06827.1"/>
    </source>
</evidence>
<dbReference type="STRING" id="1314785.A0A165EDU4"/>
<feature type="compositionally biased region" description="Basic residues" evidence="2">
    <location>
        <begin position="371"/>
        <end position="383"/>
    </location>
</feature>
<feature type="compositionally biased region" description="Basic and acidic residues" evidence="2">
    <location>
        <begin position="356"/>
        <end position="366"/>
    </location>
</feature>
<gene>
    <name evidence="3" type="ORF">LAESUDRAFT_759005</name>
</gene>
<feature type="region of interest" description="Disordered" evidence="2">
    <location>
        <begin position="337"/>
        <end position="437"/>
    </location>
</feature>
<keyword evidence="4" id="KW-1185">Reference proteome</keyword>
<dbReference type="Proteomes" id="UP000076871">
    <property type="component" value="Unassembled WGS sequence"/>
</dbReference>
<keyword evidence="1" id="KW-0175">Coiled coil</keyword>
<feature type="compositionally biased region" description="Low complexity" evidence="2">
    <location>
        <begin position="64"/>
        <end position="84"/>
    </location>
</feature>
<feature type="region of interest" description="Disordered" evidence="2">
    <location>
        <begin position="47"/>
        <end position="123"/>
    </location>
</feature>
<evidence type="ECO:0000256" key="1">
    <source>
        <dbReference type="SAM" id="Coils"/>
    </source>
</evidence>
<feature type="coiled-coil region" evidence="1">
    <location>
        <begin position="238"/>
        <end position="279"/>
    </location>
</feature>
<organism evidence="3 4">
    <name type="scientific">Laetiporus sulphureus 93-53</name>
    <dbReference type="NCBI Taxonomy" id="1314785"/>
    <lineage>
        <taxon>Eukaryota</taxon>
        <taxon>Fungi</taxon>
        <taxon>Dikarya</taxon>
        <taxon>Basidiomycota</taxon>
        <taxon>Agaricomycotina</taxon>
        <taxon>Agaricomycetes</taxon>
        <taxon>Polyporales</taxon>
        <taxon>Laetiporus</taxon>
    </lineage>
</organism>
<dbReference type="RefSeq" id="XP_040764567.1">
    <property type="nucleotide sequence ID" value="XM_040912528.1"/>
</dbReference>
<dbReference type="AlphaFoldDB" id="A0A165EDU4"/>
<dbReference type="EMBL" id="KV427622">
    <property type="protein sequence ID" value="KZT06827.1"/>
    <property type="molecule type" value="Genomic_DNA"/>
</dbReference>
<accession>A0A165EDU4</accession>
<dbReference type="OrthoDB" id="3258416at2759"/>
<sequence length="661" mass="70853">MSRPLDRQTLESMNRIQLQKLCKDNNIRANLKTEALVESLVDKLQLRTHPPPVSKPSRIPSLPSTTRSTAGTSSRTASGGSVTARDVEEDSGGRGSGQRPAIQARVTVPITPHTRRRRQQEYKVGTGRVKLTAGAEARGVAQSVSLPPAARRRSIKGVKATDVGPFEEEQLAAPVAGPSGSSHELPNGIVTETTPQMPPLVTEVRIDGLPEQIMQPFQEQLQTLQTELQRVSTESADVPALTAKLEQMTLEVQDLRSQMAAMSNKHINLETQMQMLRDTIGVLLPESVKRAGKARAVPITAMDHASPASPASESVIAEADSGAELPLAETLLGKHFRDSASSSTSGGSDVGSEEVINDKKKQDKGHQLVKSPKRYRPARKRVKVSTQRADPPLLEVPVTPPRRNIALESRGESSTPRRAHGAPTFTVFSGPEEPPETYMDNPASHAEFLDLPPAAFSTPIASSGRGPTTTTANANENVQQSDAFHFGFTNTVFRAVPATPTGPYGVGMPSFAYPEPPTSPTPGASTMPSGGYIERAGGRRERNDLFHPYGAPRRSRRSGSLPPPRTPHAGSSAEETAHAHMLSSPMQTDRVPERSQDAPTISSNIIGQGLGMATFPMSPDAPALPMRRTMYGTELDCDTRFGDFGVEGVATGFWTGAAPGF</sequence>
<evidence type="ECO:0000256" key="2">
    <source>
        <dbReference type="SAM" id="MobiDB-lite"/>
    </source>
</evidence>